<dbReference type="EMBL" id="JAOYFB010000002">
    <property type="protein sequence ID" value="KAK4005848.1"/>
    <property type="molecule type" value="Genomic_DNA"/>
</dbReference>
<evidence type="ECO:0000313" key="3">
    <source>
        <dbReference type="Proteomes" id="UP001234178"/>
    </source>
</evidence>
<comment type="caution">
    <text evidence="2">The sequence shown here is derived from an EMBL/GenBank/DDBJ whole genome shotgun (WGS) entry which is preliminary data.</text>
</comment>
<reference evidence="2 3" key="1">
    <citation type="journal article" date="2023" name="Nucleic Acids Res.">
        <title>The hologenome of Daphnia magna reveals possible DNA methylation and microbiome-mediated evolution of the host genome.</title>
        <authorList>
            <person name="Chaturvedi A."/>
            <person name="Li X."/>
            <person name="Dhandapani V."/>
            <person name="Marshall H."/>
            <person name="Kissane S."/>
            <person name="Cuenca-Cambronero M."/>
            <person name="Asole G."/>
            <person name="Calvet F."/>
            <person name="Ruiz-Romero M."/>
            <person name="Marangio P."/>
            <person name="Guigo R."/>
            <person name="Rago D."/>
            <person name="Mirbahai L."/>
            <person name="Eastwood N."/>
            <person name="Colbourne J.K."/>
            <person name="Zhou J."/>
            <person name="Mallon E."/>
            <person name="Orsini L."/>
        </authorList>
    </citation>
    <scope>NUCLEOTIDE SEQUENCE [LARGE SCALE GENOMIC DNA]</scope>
    <source>
        <strain evidence="2">LRV0_1</strain>
    </source>
</reference>
<dbReference type="EMBL" id="JAOYFB010000002">
    <property type="protein sequence ID" value="KAK4005840.1"/>
    <property type="molecule type" value="Genomic_DNA"/>
</dbReference>
<organism evidence="2 3">
    <name type="scientific">Daphnia magna</name>
    <dbReference type="NCBI Taxonomy" id="35525"/>
    <lineage>
        <taxon>Eukaryota</taxon>
        <taxon>Metazoa</taxon>
        <taxon>Ecdysozoa</taxon>
        <taxon>Arthropoda</taxon>
        <taxon>Crustacea</taxon>
        <taxon>Branchiopoda</taxon>
        <taxon>Diplostraca</taxon>
        <taxon>Cladocera</taxon>
        <taxon>Anomopoda</taxon>
        <taxon>Daphniidae</taxon>
        <taxon>Daphnia</taxon>
    </lineage>
</organism>
<gene>
    <name evidence="1" type="ORF">OUZ56_010964</name>
    <name evidence="2" type="ORF">OUZ56_010971</name>
</gene>
<proteinExistence type="predicted"/>
<keyword evidence="3" id="KW-1185">Reference proteome</keyword>
<protein>
    <submittedName>
        <fullName evidence="2">Uncharacterized protein</fullName>
    </submittedName>
</protein>
<name>A0ABQ9YYX7_9CRUS</name>
<evidence type="ECO:0000313" key="2">
    <source>
        <dbReference type="EMBL" id="KAK4005848.1"/>
    </source>
</evidence>
<dbReference type="Proteomes" id="UP001234178">
    <property type="component" value="Unassembled WGS sequence"/>
</dbReference>
<sequence>MSDKTEKKNAARMDSVTVYDNGNPQINYLLPPLAAAIEDAFVRLAGDGDISVFVILVVAGSRVSWCRSDDHRLLVVNYAFQAMGLAMQGLHAANRNHKNQRLHALAYSSAVN</sequence>
<accession>A0ABQ9YYX7</accession>
<evidence type="ECO:0000313" key="1">
    <source>
        <dbReference type="EMBL" id="KAK4005840.1"/>
    </source>
</evidence>